<dbReference type="Proteomes" id="UP000070355">
    <property type="component" value="Unassembled WGS sequence"/>
</dbReference>
<dbReference type="GO" id="GO:0005524">
    <property type="term" value="F:ATP binding"/>
    <property type="evidence" value="ECO:0007669"/>
    <property type="project" value="UniProtKB-KW"/>
</dbReference>
<dbReference type="InterPro" id="IPR003593">
    <property type="entry name" value="AAA+_ATPase"/>
</dbReference>
<dbReference type="SUPFAM" id="SSF52540">
    <property type="entry name" value="P-loop containing nucleoside triphosphate hydrolases"/>
    <property type="match status" value="1"/>
</dbReference>
<evidence type="ECO:0000259" key="4">
    <source>
        <dbReference type="PROSITE" id="PS50893"/>
    </source>
</evidence>
<dbReference type="Gene3D" id="3.40.50.300">
    <property type="entry name" value="P-loop containing nucleotide triphosphate hydrolases"/>
    <property type="match status" value="1"/>
</dbReference>
<dbReference type="RefSeq" id="WP_003144319.1">
    <property type="nucleotide sequence ID" value="NZ_CP083637.1"/>
</dbReference>
<dbReference type="PANTHER" id="PTHR42939">
    <property type="entry name" value="ABC TRANSPORTER ATP-BINDING PROTEIN ALBC-RELATED"/>
    <property type="match status" value="1"/>
</dbReference>
<dbReference type="SMART" id="SM00382">
    <property type="entry name" value="AAA"/>
    <property type="match status" value="1"/>
</dbReference>
<gene>
    <name evidence="5" type="ORF">HMPREF3186_01802</name>
</gene>
<dbReference type="OrthoDB" id="9804819at2"/>
<protein>
    <submittedName>
        <fullName evidence="5">ABC transporter, ATP-binding protein</fullName>
    </submittedName>
</protein>
<feature type="domain" description="ABC transporter" evidence="4">
    <location>
        <begin position="2"/>
        <end position="200"/>
    </location>
</feature>
<dbReference type="AlphaFoldDB" id="A0A133ZPA0"/>
<dbReference type="GeneID" id="93288018"/>
<evidence type="ECO:0000256" key="3">
    <source>
        <dbReference type="ARBA" id="ARBA00022840"/>
    </source>
</evidence>
<keyword evidence="1" id="KW-0813">Transport</keyword>
<accession>A0A133ZPA0</accession>
<keyword evidence="2" id="KW-0547">Nucleotide-binding</keyword>
<dbReference type="PATRIC" id="fig|1379.3.peg.1795"/>
<dbReference type="InterPro" id="IPR027417">
    <property type="entry name" value="P-loop_NTPase"/>
</dbReference>
<dbReference type="CDD" id="cd03230">
    <property type="entry name" value="ABC_DR_subfamily_A"/>
    <property type="match status" value="1"/>
</dbReference>
<dbReference type="PANTHER" id="PTHR42939:SF1">
    <property type="entry name" value="ABC TRANSPORTER ATP-BINDING PROTEIN ALBC-RELATED"/>
    <property type="match status" value="1"/>
</dbReference>
<reference evidence="6" key="1">
    <citation type="submission" date="2016-01" db="EMBL/GenBank/DDBJ databases">
        <authorList>
            <person name="Mitreva M."/>
            <person name="Pepin K.H."/>
            <person name="Mihindukulasuriya K.A."/>
            <person name="Fulton R."/>
            <person name="Fronick C."/>
            <person name="O'Laughlin M."/>
            <person name="Miner T."/>
            <person name="Herter B."/>
            <person name="Rosa B.A."/>
            <person name="Cordes M."/>
            <person name="Tomlinson C."/>
            <person name="Wollam A."/>
            <person name="Palsikar V.B."/>
            <person name="Mardis E.R."/>
            <person name="Wilson R.K."/>
        </authorList>
    </citation>
    <scope>NUCLEOTIDE SEQUENCE [LARGE SCALE GENOMIC DNA]</scope>
    <source>
        <strain evidence="6">DNF01167</strain>
    </source>
</reference>
<dbReference type="Pfam" id="PF00005">
    <property type="entry name" value="ABC_tran"/>
    <property type="match status" value="1"/>
</dbReference>
<dbReference type="STRING" id="1379.HMPREF3186_01802"/>
<name>A0A133ZPA0_9BACL</name>
<comment type="caution">
    <text evidence="5">The sequence shown here is derived from an EMBL/GenBank/DDBJ whole genome shotgun (WGS) entry which is preliminary data.</text>
</comment>
<evidence type="ECO:0000313" key="6">
    <source>
        <dbReference type="Proteomes" id="UP000070355"/>
    </source>
</evidence>
<evidence type="ECO:0000256" key="1">
    <source>
        <dbReference type="ARBA" id="ARBA00022448"/>
    </source>
</evidence>
<evidence type="ECO:0000256" key="2">
    <source>
        <dbReference type="ARBA" id="ARBA00022741"/>
    </source>
</evidence>
<dbReference type="InterPro" id="IPR003439">
    <property type="entry name" value="ABC_transporter-like_ATP-bd"/>
</dbReference>
<dbReference type="GO" id="GO:0016887">
    <property type="term" value="F:ATP hydrolysis activity"/>
    <property type="evidence" value="ECO:0007669"/>
    <property type="project" value="InterPro"/>
</dbReference>
<dbReference type="EMBL" id="LSDC01000134">
    <property type="protein sequence ID" value="KXB57262.1"/>
    <property type="molecule type" value="Genomic_DNA"/>
</dbReference>
<sequence length="200" mass="23489">MLEIKNGYKRFNGKYIFENYSIKFENGKIYGVTGKNGKGKTLLLKILCGYSVLTKGSVYQDTVKLRNKFNFIKNAGIVIEKPDFIENYTLYDNLNTIKMLSDNKDINLDFWIEFYDLFEHKDKKYKDLSLGTKQKVLIIQAFMTNPDILILDECFNGLDEKSHTKTKEYLKNYINDNRLIILTSHIKDDIEELCDEFIEL</sequence>
<dbReference type="PROSITE" id="PS50893">
    <property type="entry name" value="ABC_TRANSPORTER_2"/>
    <property type="match status" value="1"/>
</dbReference>
<evidence type="ECO:0000313" key="5">
    <source>
        <dbReference type="EMBL" id="KXB57262.1"/>
    </source>
</evidence>
<organism evidence="5 6">
    <name type="scientific">Gemella haemolysans</name>
    <dbReference type="NCBI Taxonomy" id="1379"/>
    <lineage>
        <taxon>Bacteria</taxon>
        <taxon>Bacillati</taxon>
        <taxon>Bacillota</taxon>
        <taxon>Bacilli</taxon>
        <taxon>Bacillales</taxon>
        <taxon>Gemellaceae</taxon>
        <taxon>Gemella</taxon>
    </lineage>
</organism>
<proteinExistence type="predicted"/>
<dbReference type="InterPro" id="IPR051782">
    <property type="entry name" value="ABC_Transporter_VariousFunc"/>
</dbReference>
<keyword evidence="3 5" id="KW-0067">ATP-binding</keyword>